<accession>A0AAF0EA20</accession>
<dbReference type="PROSITE" id="PS50086">
    <property type="entry name" value="TBC_RABGAP"/>
    <property type="match status" value="1"/>
</dbReference>
<dbReference type="PANTHER" id="PTHR47219">
    <property type="entry name" value="RAB GTPASE-ACTIVATING PROTEIN 1-LIKE"/>
    <property type="match status" value="1"/>
</dbReference>
<dbReference type="AlphaFoldDB" id="A0AAF0EA20"/>
<proteinExistence type="predicted"/>
<feature type="compositionally biased region" description="Low complexity" evidence="1">
    <location>
        <begin position="54"/>
        <end position="63"/>
    </location>
</feature>
<reference evidence="3" key="1">
    <citation type="submission" date="2023-03" db="EMBL/GenBank/DDBJ databases">
        <title>Mating type loci evolution in Malassezia.</title>
        <authorList>
            <person name="Coelho M.A."/>
        </authorList>
    </citation>
    <scope>NUCLEOTIDE SEQUENCE</scope>
    <source>
        <strain evidence="3">CBS 12830</strain>
    </source>
</reference>
<protein>
    <recommendedName>
        <fullName evidence="2">Rab-GAP TBC domain-containing protein</fullName>
    </recommendedName>
</protein>
<dbReference type="Gene3D" id="1.10.8.270">
    <property type="entry name" value="putative rabgap domain of human tbc1 domain family member 14 like domains"/>
    <property type="match status" value="1"/>
</dbReference>
<dbReference type="Proteomes" id="UP001214415">
    <property type="component" value="Chromosome 2"/>
</dbReference>
<feature type="region of interest" description="Disordered" evidence="1">
    <location>
        <begin position="1"/>
        <end position="20"/>
    </location>
</feature>
<evidence type="ECO:0000259" key="2">
    <source>
        <dbReference type="PROSITE" id="PS50086"/>
    </source>
</evidence>
<dbReference type="InterPro" id="IPR000195">
    <property type="entry name" value="Rab-GAP-TBC_dom"/>
</dbReference>
<organism evidence="3 4">
    <name type="scientific">Malassezia equina</name>
    <dbReference type="NCBI Taxonomy" id="1381935"/>
    <lineage>
        <taxon>Eukaryota</taxon>
        <taxon>Fungi</taxon>
        <taxon>Dikarya</taxon>
        <taxon>Basidiomycota</taxon>
        <taxon>Ustilaginomycotina</taxon>
        <taxon>Malasseziomycetes</taxon>
        <taxon>Malasseziales</taxon>
        <taxon>Malasseziaceae</taxon>
        <taxon>Malassezia</taxon>
    </lineage>
</organism>
<evidence type="ECO:0000256" key="1">
    <source>
        <dbReference type="SAM" id="MobiDB-lite"/>
    </source>
</evidence>
<name>A0AAF0EA20_9BASI</name>
<evidence type="ECO:0000313" key="3">
    <source>
        <dbReference type="EMBL" id="WFD22542.1"/>
    </source>
</evidence>
<evidence type="ECO:0000313" key="4">
    <source>
        <dbReference type="Proteomes" id="UP001214415"/>
    </source>
</evidence>
<feature type="domain" description="Rab-GAP TBC" evidence="2">
    <location>
        <begin position="241"/>
        <end position="425"/>
    </location>
</feature>
<dbReference type="GO" id="GO:0031267">
    <property type="term" value="F:small GTPase binding"/>
    <property type="evidence" value="ECO:0007669"/>
    <property type="project" value="TreeGrafter"/>
</dbReference>
<dbReference type="InterPro" id="IPR050302">
    <property type="entry name" value="Rab_GAP_TBC_domain"/>
</dbReference>
<dbReference type="PANTHER" id="PTHR47219:SF20">
    <property type="entry name" value="TBC1 DOMAIN FAMILY MEMBER 2B"/>
    <property type="match status" value="1"/>
</dbReference>
<dbReference type="SUPFAM" id="SSF47923">
    <property type="entry name" value="Ypt/Rab-GAP domain of gyp1p"/>
    <property type="match status" value="2"/>
</dbReference>
<dbReference type="Gene3D" id="1.10.472.80">
    <property type="entry name" value="Ypt/Rab-GAP domain of gyp1p, domain 3"/>
    <property type="match status" value="1"/>
</dbReference>
<keyword evidence="4" id="KW-1185">Reference proteome</keyword>
<feature type="region of interest" description="Disordered" evidence="1">
    <location>
        <begin position="40"/>
        <end position="101"/>
    </location>
</feature>
<dbReference type="Pfam" id="PF00566">
    <property type="entry name" value="RabGAP-TBC"/>
    <property type="match status" value="1"/>
</dbReference>
<sequence>MPETQEESGGRGAQPASTSVPPVEQVMQWMVALAHAQVHGCPEEDMETSTHSAPDLSTSSQSPPLLPSLPVPPVELAPIVPSEARPPTTLPPPRWRAGQDSSAPVFVDPYGFVYGMTVSEYRKYIQGEAVQELPAEASSSAAEQTDLTVAPLPAPWCERSTPADAADVPVLQHVQTVYEEQQKERLRLWDDFVSRGAGLRSAGHEPDTLWHTIFQSFRSIDRQSALVDRRWRQFLHLCEQGIPMRYRPAIWAECTQAHTCAEPGEFQALQARPPIDAQIDLDVNRTMPTNLFFGHQGPGVAKLRHILHAYTHYNPTCGYCQGMNNLAAILLLTYSNEEDAFWTLVGLIDHVLPPGYYASDMLVPRADQSVLVHMVHRGQPKLAAHMKALQVELPAVTCSWFLSVFTSCLPMETLFRVWDLLMVDGSIALFRVAYAILIMATPSLLTTHSAASFYQRLRVCTAHLFGADELVQTAVSLRDKVRVHDVKAWRARYLTALKRHAPS</sequence>
<dbReference type="GO" id="GO:0005096">
    <property type="term" value="F:GTPase activator activity"/>
    <property type="evidence" value="ECO:0007669"/>
    <property type="project" value="TreeGrafter"/>
</dbReference>
<dbReference type="SMART" id="SM00164">
    <property type="entry name" value="TBC"/>
    <property type="match status" value="1"/>
</dbReference>
<gene>
    <name evidence="3" type="ORF">MEQU1_001214</name>
</gene>
<dbReference type="EMBL" id="CP119901">
    <property type="protein sequence ID" value="WFD22542.1"/>
    <property type="molecule type" value="Genomic_DNA"/>
</dbReference>
<feature type="compositionally biased region" description="Pro residues" evidence="1">
    <location>
        <begin position="64"/>
        <end position="75"/>
    </location>
</feature>
<dbReference type="InterPro" id="IPR035969">
    <property type="entry name" value="Rab-GAP_TBC_sf"/>
</dbReference>
<dbReference type="FunFam" id="1.10.8.270:FF:000026">
    <property type="entry name" value="TBC (Tre-2/Bub2/Cdc16) domain family"/>
    <property type="match status" value="1"/>
</dbReference>